<evidence type="ECO:0000256" key="6">
    <source>
        <dbReference type="ARBA" id="ARBA00023172"/>
    </source>
</evidence>
<comment type="similarity">
    <text evidence="3">Belongs to the PAT1 family.</text>
</comment>
<feature type="domain" description="mRNA decay factor PAT1" evidence="10">
    <location>
        <begin position="923"/>
        <end position="1164"/>
    </location>
</feature>
<dbReference type="InterPro" id="IPR013762">
    <property type="entry name" value="Integrase-like_cat_sf"/>
</dbReference>
<evidence type="ECO:0000256" key="7">
    <source>
        <dbReference type="ARBA" id="ARBA00023242"/>
    </source>
</evidence>
<dbReference type="GO" id="GO:0005634">
    <property type="term" value="C:nucleus"/>
    <property type="evidence" value="ECO:0007669"/>
    <property type="project" value="UniProtKB-SubCell"/>
</dbReference>
<evidence type="ECO:0000256" key="5">
    <source>
        <dbReference type="ARBA" id="ARBA00022884"/>
    </source>
</evidence>
<dbReference type="GO" id="GO:0015074">
    <property type="term" value="P:DNA integration"/>
    <property type="evidence" value="ECO:0007669"/>
    <property type="project" value="InterPro"/>
</dbReference>
<organism evidence="11 12">
    <name type="scientific">Stylophora pistillata</name>
    <name type="common">Smooth cauliflower coral</name>
    <dbReference type="NCBI Taxonomy" id="50429"/>
    <lineage>
        <taxon>Eukaryota</taxon>
        <taxon>Metazoa</taxon>
        <taxon>Cnidaria</taxon>
        <taxon>Anthozoa</taxon>
        <taxon>Hexacorallia</taxon>
        <taxon>Scleractinia</taxon>
        <taxon>Astrocoeniina</taxon>
        <taxon>Pocilloporidae</taxon>
        <taxon>Stylophora</taxon>
    </lineage>
</organism>
<evidence type="ECO:0000256" key="1">
    <source>
        <dbReference type="ARBA" id="ARBA00004123"/>
    </source>
</evidence>
<dbReference type="GO" id="GO:0033962">
    <property type="term" value="P:P-body assembly"/>
    <property type="evidence" value="ECO:0007669"/>
    <property type="project" value="TreeGrafter"/>
</dbReference>
<dbReference type="AlphaFoldDB" id="A0A2B4SQ74"/>
<reference evidence="12" key="1">
    <citation type="journal article" date="2017" name="bioRxiv">
        <title>Comparative analysis of the genomes of Stylophora pistillata and Acropora digitifera provides evidence for extensive differences between species of corals.</title>
        <authorList>
            <person name="Voolstra C.R."/>
            <person name="Li Y."/>
            <person name="Liew Y.J."/>
            <person name="Baumgarten S."/>
            <person name="Zoccola D."/>
            <person name="Flot J.-F."/>
            <person name="Tambutte S."/>
            <person name="Allemand D."/>
            <person name="Aranda M."/>
        </authorList>
    </citation>
    <scope>NUCLEOTIDE SEQUENCE [LARGE SCALE GENOMIC DNA]</scope>
</reference>
<feature type="region of interest" description="Disordered" evidence="9">
    <location>
        <begin position="503"/>
        <end position="575"/>
    </location>
</feature>
<dbReference type="SUPFAM" id="SSF56349">
    <property type="entry name" value="DNA breaking-rejoining enzymes"/>
    <property type="match status" value="1"/>
</dbReference>
<dbReference type="PANTHER" id="PTHR21551:SF0">
    <property type="entry name" value="PROTEIN ASSOCIATED WITH TOPO II RELATED-1, ISOFORM A"/>
    <property type="match status" value="1"/>
</dbReference>
<dbReference type="InterPro" id="IPR011010">
    <property type="entry name" value="DNA_brk_join_enz"/>
</dbReference>
<evidence type="ECO:0000256" key="8">
    <source>
        <dbReference type="SAM" id="Coils"/>
    </source>
</evidence>
<name>A0A2B4SQ74_STYPI</name>
<dbReference type="Pfam" id="PF09770">
    <property type="entry name" value="PAT1"/>
    <property type="match status" value="1"/>
</dbReference>
<protein>
    <submittedName>
        <fullName evidence="11">Protein PAT1-like 1</fullName>
    </submittedName>
</protein>
<dbReference type="OrthoDB" id="74835at2759"/>
<dbReference type="EMBL" id="LSMT01000027">
    <property type="protein sequence ID" value="PFX32061.1"/>
    <property type="molecule type" value="Genomic_DNA"/>
</dbReference>
<keyword evidence="4" id="KW-0963">Cytoplasm</keyword>
<feature type="compositionally biased region" description="Low complexity" evidence="9">
    <location>
        <begin position="533"/>
        <end position="545"/>
    </location>
</feature>
<evidence type="ECO:0000256" key="4">
    <source>
        <dbReference type="ARBA" id="ARBA00022490"/>
    </source>
</evidence>
<proteinExistence type="inferred from homology"/>
<dbReference type="Gene3D" id="1.10.443.10">
    <property type="entry name" value="Intergrase catalytic core"/>
    <property type="match status" value="1"/>
</dbReference>
<evidence type="ECO:0000256" key="3">
    <source>
        <dbReference type="ARBA" id="ARBA00009138"/>
    </source>
</evidence>
<dbReference type="SUPFAM" id="SSF47823">
    <property type="entry name" value="lambda integrase-like, N-terminal domain"/>
    <property type="match status" value="1"/>
</dbReference>
<evidence type="ECO:0000313" key="12">
    <source>
        <dbReference type="Proteomes" id="UP000225706"/>
    </source>
</evidence>
<keyword evidence="7" id="KW-0539">Nucleus</keyword>
<evidence type="ECO:0000256" key="9">
    <source>
        <dbReference type="SAM" id="MobiDB-lite"/>
    </source>
</evidence>
<keyword evidence="6" id="KW-0233">DNA recombination</keyword>
<evidence type="ECO:0000256" key="2">
    <source>
        <dbReference type="ARBA" id="ARBA00004201"/>
    </source>
</evidence>
<keyword evidence="12" id="KW-1185">Reference proteome</keyword>
<evidence type="ECO:0000313" key="11">
    <source>
        <dbReference type="EMBL" id="PFX32061.1"/>
    </source>
</evidence>
<dbReference type="GO" id="GO:0000932">
    <property type="term" value="C:P-body"/>
    <property type="evidence" value="ECO:0007669"/>
    <property type="project" value="UniProtKB-SubCell"/>
</dbReference>
<feature type="coiled-coil region" evidence="8">
    <location>
        <begin position="143"/>
        <end position="170"/>
    </location>
</feature>
<dbReference type="GO" id="GO:0003677">
    <property type="term" value="F:DNA binding"/>
    <property type="evidence" value="ECO:0007669"/>
    <property type="project" value="InterPro"/>
</dbReference>
<feature type="region of interest" description="Disordered" evidence="9">
    <location>
        <begin position="793"/>
        <end position="816"/>
    </location>
</feature>
<comment type="subcellular location">
    <subcellularLocation>
        <location evidence="2">Cytoplasm</location>
        <location evidence="2">P-body</location>
    </subcellularLocation>
    <subcellularLocation>
        <location evidence="1">Nucleus</location>
    </subcellularLocation>
</comment>
<dbReference type="STRING" id="50429.A0A2B4SQ74"/>
<gene>
    <name evidence="11" type="primary">patl1</name>
    <name evidence="11" type="ORF">AWC38_SpisGene3054</name>
</gene>
<dbReference type="InterPro" id="IPR039900">
    <property type="entry name" value="Pat1-like"/>
</dbReference>
<dbReference type="PANTHER" id="PTHR21551">
    <property type="entry name" value="TOPOISOMERASE II-ASSOCIATED PROTEIN PAT1"/>
    <property type="match status" value="1"/>
</dbReference>
<dbReference type="GO" id="GO:0006310">
    <property type="term" value="P:DNA recombination"/>
    <property type="evidence" value="ECO:0007669"/>
    <property type="project" value="UniProtKB-KW"/>
</dbReference>
<keyword evidence="5" id="KW-0694">RNA-binding</keyword>
<dbReference type="Proteomes" id="UP000225706">
    <property type="component" value="Unassembled WGS sequence"/>
</dbReference>
<comment type="caution">
    <text evidence="11">The sequence shown here is derived from an EMBL/GenBank/DDBJ whole genome shotgun (WGS) entry which is preliminary data.</text>
</comment>
<evidence type="ECO:0000259" key="10">
    <source>
        <dbReference type="Pfam" id="PF09770"/>
    </source>
</evidence>
<keyword evidence="8" id="KW-0175">Coiled coil</keyword>
<dbReference type="GO" id="GO:0003723">
    <property type="term" value="F:RNA binding"/>
    <property type="evidence" value="ECO:0007669"/>
    <property type="project" value="UniProtKB-KW"/>
</dbReference>
<sequence>MADPLYGFSSEIPAFEDEELSELDPSLTNLAEGDEYDQLNDDTFGDGALEDDWEFGHRKLAGLPLEDEASERAQFEEWLKKKGLGSTGDGPGAKFVERNIEEDFEDDLDREEFLLTCWKFSRLHFGVEIFQKLLIIFKPHAQKDWAKKLLQQQQENAAELKRVQEELKGAKSHKSQQPRAADPEFRFAGNKKQYLLNRDVMDKIDEALEAEDNEEHTQKLTEKSTNKALEESRDLYIYLFGRWCRMSRSRFAWFARLDSCWSPHTIDRFASVKTKQLDRFCSRFLNPGCEAVDTFTVSWKGLSFACVAVVQPISWEVTLPAEFGVGCFDDPELRHLASFLPAVLVQDRATSTAVAYLRAYKSWKSWVEQHSASYFPADPVVFTLYFVSIIQQSRSVSSVNIAVYGTSKKGVHLRREGMSFSRANERLKKELLKEGLDLAKFGIHSLRAGGASTAAALGVPDRLFQRHGGWQSEKARNNYVKESLSSLLLEILEQNLTKLVDDDDGDSIPVPKASSKYKDIKHPSGINPAWDGTSPLSSPTSATSLHDLISPSSNIWGSPSKLDKENTNKGPANTQSPLAELLKAEGEKKHVPSRPFSPAFEDDSIVQAVPRQSLIPPSRFTTKPHPANAIKLEDLEKELTTGREGAPQQVPEVVRQTPHNSMIGRPPPGIPRPMMTPPGFSSPVARMSTPRMPPQMFQQRPNPSKHPMPSMSGMPGMPRMPGMPGPSPHLMRTPRTPHYPRHPFPMVHSDPGHLMMRGGMMNFPLSPHHQRFSSPQFPNRRFQDPRQNYQRQHYDGRMSNDNHSPRQQDRGEHHHQFTDLEKKIHSILTAAESGPNRFDPYAGIMSRREKEWLIKIQLLQLTSNEPELDDYYFQTYTRRKAAKERSKQSEGVQQNVEDNRASGAPRNMALPQFEREKKSYTPLDFQGTLGKVSSSSVQHPRQMVDLMHLSKASEQEKQGSSTPLKDTKRRSQLLLNIEKGYDYLLNIESLEKRLILVGEKERKELYETRQNNVKKLFDLLKLSTEGSSKGDDELFVQFTSVSKGKRLLCRALSLFSTVQMEAVLMAITRNISSLIKKDNSEQSWQHLMVPLNRACELASPSVVIECLKDMVSTPSISNSQGSLSAVLLNQFGVGVLSILLGRAAVISSSLTESDDDMRKSWLSIVSQVASKFQDLPVKQLGRNLVAADRLVALLSTCTDVQTKALLQEHLRLAASAKSEISA</sequence>
<dbReference type="GO" id="GO:0000290">
    <property type="term" value="P:deadenylation-dependent decapping of nuclear-transcribed mRNA"/>
    <property type="evidence" value="ECO:0007669"/>
    <property type="project" value="InterPro"/>
</dbReference>
<accession>A0A2B4SQ74</accession>
<dbReference type="InterPro" id="IPR019167">
    <property type="entry name" value="PAT1_dom"/>
</dbReference>
<feature type="region of interest" description="Disordered" evidence="9">
    <location>
        <begin position="882"/>
        <end position="907"/>
    </location>
</feature>